<dbReference type="AlphaFoldDB" id="A0A2I1DIW2"/>
<dbReference type="InParanoid" id="A0A2I1DIW2"/>
<comment type="caution">
    <text evidence="1">The sequence shown here is derived from an EMBL/GenBank/DDBJ whole genome shotgun (WGS) entry which is preliminary data.</text>
</comment>
<proteinExistence type="predicted"/>
<gene>
    <name evidence="1" type="ORF">B1757_13070</name>
</gene>
<keyword evidence="2" id="KW-1185">Reference proteome</keyword>
<dbReference type="RefSeq" id="WP_101538745.1">
    <property type="nucleotide sequence ID" value="NZ_MXAV01000049.1"/>
</dbReference>
<organism evidence="1 2">
    <name type="scientific">Acidithiobacillus marinus</name>
    <dbReference type="NCBI Taxonomy" id="187490"/>
    <lineage>
        <taxon>Bacteria</taxon>
        <taxon>Pseudomonadati</taxon>
        <taxon>Pseudomonadota</taxon>
        <taxon>Acidithiobacillia</taxon>
        <taxon>Acidithiobacillales</taxon>
        <taxon>Acidithiobacillaceae</taxon>
        <taxon>Acidithiobacillus</taxon>
    </lineage>
</organism>
<name>A0A2I1DIW2_9PROT</name>
<dbReference type="Proteomes" id="UP000234329">
    <property type="component" value="Unassembled WGS sequence"/>
</dbReference>
<dbReference type="Gene3D" id="1.10.10.10">
    <property type="entry name" value="Winged helix-like DNA-binding domain superfamily/Winged helix DNA-binding domain"/>
    <property type="match status" value="1"/>
</dbReference>
<evidence type="ECO:0000313" key="2">
    <source>
        <dbReference type="Proteomes" id="UP000234329"/>
    </source>
</evidence>
<sequence length="116" mass="12858">MASKSAKKNISTMVLEYLEAQAEQHPEGLPAEVIAAAIGVTKKQAQGALYLLEKQDTLLKMGQAKTVNGRVIIPYRYAVATPEERKRRQQSAIVQKQWKPQASMRDFLASLATHHG</sequence>
<accession>A0A2I1DIW2</accession>
<dbReference type="InterPro" id="IPR036388">
    <property type="entry name" value="WH-like_DNA-bd_sf"/>
</dbReference>
<reference evidence="1 2" key="1">
    <citation type="submission" date="2017-03" db="EMBL/GenBank/DDBJ databases">
        <title>Draft genime sequence of the acidophilic sulfur-oxidizing bacterium Acidithiobacillus sp. SH, isolated from seawater.</title>
        <authorList>
            <person name="Sharmin S."/>
            <person name="Tokuhisa M."/>
            <person name="Kanao T."/>
            <person name="Kamimura K."/>
        </authorList>
    </citation>
    <scope>NUCLEOTIDE SEQUENCE [LARGE SCALE GENOMIC DNA]</scope>
    <source>
        <strain evidence="1 2">SH</strain>
    </source>
</reference>
<dbReference type="EMBL" id="MXAV01000049">
    <property type="protein sequence ID" value="PKY09813.1"/>
    <property type="molecule type" value="Genomic_DNA"/>
</dbReference>
<protein>
    <submittedName>
        <fullName evidence="1">Uncharacterized protein</fullName>
    </submittedName>
</protein>
<evidence type="ECO:0000313" key="1">
    <source>
        <dbReference type="EMBL" id="PKY09813.1"/>
    </source>
</evidence>